<evidence type="ECO:0000313" key="2">
    <source>
        <dbReference type="EMBL" id="KAH7048227.1"/>
    </source>
</evidence>
<protein>
    <recommendedName>
        <fullName evidence="1">Methyltransferase domain-containing protein</fullName>
    </recommendedName>
</protein>
<dbReference type="Gene3D" id="3.40.50.150">
    <property type="entry name" value="Vaccinia Virus protein VP39"/>
    <property type="match status" value="1"/>
</dbReference>
<reference evidence="2 3" key="1">
    <citation type="journal article" date="2021" name="Nat. Commun.">
        <title>Genetic determinants of endophytism in the Arabidopsis root mycobiome.</title>
        <authorList>
            <person name="Mesny F."/>
            <person name="Miyauchi S."/>
            <person name="Thiergart T."/>
            <person name="Pickel B."/>
            <person name="Atanasova L."/>
            <person name="Karlsson M."/>
            <person name="Huettel B."/>
            <person name="Barry K.W."/>
            <person name="Haridas S."/>
            <person name="Chen C."/>
            <person name="Bauer D."/>
            <person name="Andreopoulos W."/>
            <person name="Pangilinan J."/>
            <person name="LaButti K."/>
            <person name="Riley R."/>
            <person name="Lipzen A."/>
            <person name="Clum A."/>
            <person name="Drula E."/>
            <person name="Henrissat B."/>
            <person name="Kohler A."/>
            <person name="Grigoriev I.V."/>
            <person name="Martin F.M."/>
            <person name="Hacquard S."/>
        </authorList>
    </citation>
    <scope>NUCLEOTIDE SEQUENCE [LARGE SCALE GENOMIC DNA]</scope>
    <source>
        <strain evidence="2 3">MPI-SDFR-AT-0080</strain>
    </source>
</reference>
<organism evidence="2 3">
    <name type="scientific">Macrophomina phaseolina</name>
    <dbReference type="NCBI Taxonomy" id="35725"/>
    <lineage>
        <taxon>Eukaryota</taxon>
        <taxon>Fungi</taxon>
        <taxon>Dikarya</taxon>
        <taxon>Ascomycota</taxon>
        <taxon>Pezizomycotina</taxon>
        <taxon>Dothideomycetes</taxon>
        <taxon>Dothideomycetes incertae sedis</taxon>
        <taxon>Botryosphaeriales</taxon>
        <taxon>Botryosphaeriaceae</taxon>
        <taxon>Macrophomina</taxon>
    </lineage>
</organism>
<evidence type="ECO:0000259" key="1">
    <source>
        <dbReference type="Pfam" id="PF13649"/>
    </source>
</evidence>
<accession>A0ABQ8GAV1</accession>
<dbReference type="InterPro" id="IPR029063">
    <property type="entry name" value="SAM-dependent_MTases_sf"/>
</dbReference>
<evidence type="ECO:0000313" key="3">
    <source>
        <dbReference type="Proteomes" id="UP000774617"/>
    </source>
</evidence>
<name>A0ABQ8GAV1_9PEZI</name>
<dbReference type="EMBL" id="JAGTJR010000015">
    <property type="protein sequence ID" value="KAH7048227.1"/>
    <property type="molecule type" value="Genomic_DNA"/>
</dbReference>
<proteinExistence type="predicted"/>
<dbReference type="InterPro" id="IPR041698">
    <property type="entry name" value="Methyltransf_25"/>
</dbReference>
<keyword evidence="3" id="KW-1185">Reference proteome</keyword>
<gene>
    <name evidence="2" type="ORF">B0J12DRAFT_625776</name>
</gene>
<dbReference type="Pfam" id="PF13649">
    <property type="entry name" value="Methyltransf_25"/>
    <property type="match status" value="1"/>
</dbReference>
<dbReference type="SUPFAM" id="SSF53335">
    <property type="entry name" value="S-adenosyl-L-methionine-dependent methyltransferases"/>
    <property type="match status" value="1"/>
</dbReference>
<feature type="domain" description="Methyltransferase" evidence="1">
    <location>
        <begin position="54"/>
        <end position="149"/>
    </location>
</feature>
<dbReference type="Proteomes" id="UP000774617">
    <property type="component" value="Unassembled WGS sequence"/>
</dbReference>
<sequence>MSAQQINSASTDRNRLRPHLSQLDRLRTQHEWVKGSCGPLIKAPINYKAPRLRVLDSATADGFWLSDVKTILPDDAEFVGFDCASDLMPLEETIPANLKLVTHDLLQDFPAEWIASFDLVHQRFVMPHFAPEEAAAVVTRLVRCVRPGGWIQHVEPDATIVMCDSQAHTLSLLPTIFSNWMPDRNPSVQLVRELERNGVKNIQQQSFDVPIGKAHKDTEMGLRGRKNMLYMFEMVSRNLSAEKLGLSQERFANLYADAEKEIDEFGMCVRYVYTWGQKQ</sequence>
<comment type="caution">
    <text evidence="2">The sequence shown here is derived from an EMBL/GenBank/DDBJ whole genome shotgun (WGS) entry which is preliminary data.</text>
</comment>